<dbReference type="Gene3D" id="1.10.260.40">
    <property type="entry name" value="lambda repressor-like DNA-binding domains"/>
    <property type="match status" value="1"/>
</dbReference>
<accession>A0A1V0BA57</accession>
<proteinExistence type="predicted"/>
<organism evidence="1 2">
    <name type="scientific">Halopseudomonas phragmitis</name>
    <dbReference type="NCBI Taxonomy" id="1931241"/>
    <lineage>
        <taxon>Bacteria</taxon>
        <taxon>Pseudomonadati</taxon>
        <taxon>Pseudomonadota</taxon>
        <taxon>Gammaproteobacteria</taxon>
        <taxon>Pseudomonadales</taxon>
        <taxon>Pseudomonadaceae</taxon>
        <taxon>Halopseudomonas</taxon>
    </lineage>
</organism>
<evidence type="ECO:0000313" key="2">
    <source>
        <dbReference type="Proteomes" id="UP000243488"/>
    </source>
</evidence>
<name>A0A1V0BA57_9GAMM</name>
<dbReference type="KEGG" id="ppha:BVH74_12625"/>
<dbReference type="NCBIfam" id="TIGR04111">
    <property type="entry name" value="BcepMu_gp16"/>
    <property type="match status" value="1"/>
</dbReference>
<sequence length="63" mass="6956">MTPDQVKQRFKQRGITISGWAEEHGYRPNAVYRVLNGFDKAHYGKAHEIAIALGLKASESAAA</sequence>
<dbReference type="AlphaFoldDB" id="A0A1V0BA57"/>
<dbReference type="Proteomes" id="UP000243488">
    <property type="component" value="Chromosome"/>
</dbReference>
<dbReference type="EMBL" id="CP020100">
    <property type="protein sequence ID" value="AQZ96815.1"/>
    <property type="molecule type" value="Genomic_DNA"/>
</dbReference>
<protein>
    <submittedName>
        <fullName evidence="1">DNA-binding protein</fullName>
    </submittedName>
</protein>
<gene>
    <name evidence="1" type="ORF">BVH74_12625</name>
</gene>
<evidence type="ECO:0000313" key="1">
    <source>
        <dbReference type="EMBL" id="AQZ96815.1"/>
    </source>
</evidence>
<keyword evidence="2" id="KW-1185">Reference proteome</keyword>
<dbReference type="GO" id="GO:0003677">
    <property type="term" value="F:DNA binding"/>
    <property type="evidence" value="ECO:0007669"/>
    <property type="project" value="UniProtKB-KW"/>
</dbReference>
<dbReference type="InterPro" id="IPR010982">
    <property type="entry name" value="Lambda_DNA-bd_dom_sf"/>
</dbReference>
<reference evidence="1 2" key="1">
    <citation type="submission" date="2017-03" db="EMBL/GenBank/DDBJ databases">
        <title>Complete genome sequence of the novel DNRA strain Pseudomonas sp. S-6-2 isolated from Chinese polluted river sediment. Journal of Biotechnology.</title>
        <authorList>
            <person name="Li J."/>
            <person name="Xiang F."/>
            <person name="Wang L."/>
            <person name="Xi L."/>
            <person name="Liu J."/>
        </authorList>
    </citation>
    <scope>NUCLEOTIDE SEQUENCE [LARGE SCALE GENOMIC DNA]</scope>
    <source>
        <strain evidence="1 2">S-6-2</strain>
    </source>
</reference>
<dbReference type="STRING" id="1931241.BVH74_12625"/>
<keyword evidence="1" id="KW-0238">DNA-binding</keyword>
<dbReference type="SUPFAM" id="SSF47413">
    <property type="entry name" value="lambda repressor-like DNA-binding domains"/>
    <property type="match status" value="1"/>
</dbReference>
<dbReference type="InterPro" id="IPR026365">
    <property type="entry name" value="BcepMu_gp16"/>
</dbReference>